<organism evidence="1 2">
    <name type="scientific">Zavarzinia compransoris</name>
    <dbReference type="NCBI Taxonomy" id="1264899"/>
    <lineage>
        <taxon>Bacteria</taxon>
        <taxon>Pseudomonadati</taxon>
        <taxon>Pseudomonadota</taxon>
        <taxon>Alphaproteobacteria</taxon>
        <taxon>Rhodospirillales</taxon>
        <taxon>Zavarziniaceae</taxon>
        <taxon>Zavarzinia</taxon>
    </lineage>
</organism>
<evidence type="ECO:0000313" key="1">
    <source>
        <dbReference type="EMBL" id="PWR19617.1"/>
    </source>
</evidence>
<reference evidence="2" key="1">
    <citation type="submission" date="2018-05" db="EMBL/GenBank/DDBJ databases">
        <title>Zavarzinia sp. HR-AS.</title>
        <authorList>
            <person name="Lee Y."/>
            <person name="Jeon C.O."/>
        </authorList>
    </citation>
    <scope>NUCLEOTIDE SEQUENCE [LARGE SCALE GENOMIC DNA]</scope>
    <source>
        <strain evidence="2">DSM 1231</strain>
    </source>
</reference>
<name>A0A317DY15_9PROT</name>
<evidence type="ECO:0000313" key="2">
    <source>
        <dbReference type="Proteomes" id="UP000246077"/>
    </source>
</evidence>
<gene>
    <name evidence="1" type="ORF">DKG75_14185</name>
</gene>
<accession>A0A317DY15</accession>
<dbReference type="OrthoDB" id="424426at2"/>
<dbReference type="EMBL" id="QGLF01000004">
    <property type="protein sequence ID" value="PWR19617.1"/>
    <property type="molecule type" value="Genomic_DNA"/>
</dbReference>
<dbReference type="Proteomes" id="UP000246077">
    <property type="component" value="Unassembled WGS sequence"/>
</dbReference>
<comment type="caution">
    <text evidence="1">The sequence shown here is derived from an EMBL/GenBank/DDBJ whole genome shotgun (WGS) entry which is preliminary data.</text>
</comment>
<dbReference type="CDD" id="cd02980">
    <property type="entry name" value="TRX_Fd_family"/>
    <property type="match status" value="1"/>
</dbReference>
<dbReference type="InterPro" id="IPR012863">
    <property type="entry name" value="DUF1636"/>
</dbReference>
<dbReference type="AlphaFoldDB" id="A0A317DY15"/>
<sequence>MRRGPILSQDQPILHVCTSCRHGDDRGAGASLADRLETLAAGAEGGFRVNPIVCLAACERGCTAALSAAGKWSYVVGGLTPDLAGDMAAYARAYGASPNGVVLRAGRPVSLHQAIVSRLPPLPEPRS</sequence>
<protein>
    <submittedName>
        <fullName evidence="1">Metal-binding protein</fullName>
    </submittedName>
</protein>
<dbReference type="Pfam" id="PF07845">
    <property type="entry name" value="DUF1636"/>
    <property type="match status" value="1"/>
</dbReference>
<proteinExistence type="predicted"/>
<keyword evidence="2" id="KW-1185">Reference proteome</keyword>